<dbReference type="Pfam" id="PF01656">
    <property type="entry name" value="CbiA"/>
    <property type="match status" value="1"/>
</dbReference>
<proteinExistence type="predicted"/>
<sequence length="281" mass="30215">MLLCSSLGTGCRVSPAALFSFLVQNVLSAPVFPARDSVTARRSRCLVMDSREMGEQWMATVITVAQQKGGAGKTTLAAQLAVAWAKGRNVALVDIDPQKSLSAWYKVRQSTLGSEAGGLFLSDISGWRLGTELDRIRQRFDFIIIDSPPHAESDARVAIRSGDLVVVPIQPSPVDLWATRATLDLARQEKCKMLLVVNRLPPRGRLPGVIVSAIREMGLSVAETVLSNRIAFAASMLEGRGAVETARKSAAAHEILSLANEVAIVVARNSSSFASPPIRIQ</sequence>
<name>A0A484H7P9_9ZZZZ</name>
<evidence type="ECO:0000313" key="2">
    <source>
        <dbReference type="EMBL" id="VBB68703.1"/>
    </source>
</evidence>
<protein>
    <submittedName>
        <fullName evidence="2">Chromosome (Plasmid) partitioning protein ParA</fullName>
    </submittedName>
</protein>
<dbReference type="AlphaFoldDB" id="A0A484H7P9"/>
<dbReference type="InterPro" id="IPR002586">
    <property type="entry name" value="CobQ/CobB/MinD/ParA_Nub-bd_dom"/>
</dbReference>
<dbReference type="PANTHER" id="PTHR13696:SF96">
    <property type="entry name" value="COBQ_COBB_MIND_PARA NUCLEOTIDE BINDING DOMAIN-CONTAINING PROTEIN"/>
    <property type="match status" value="1"/>
</dbReference>
<dbReference type="InterPro" id="IPR048089">
    <property type="entry name" value="McdA"/>
</dbReference>
<dbReference type="EMBL" id="LR026963">
    <property type="protein sequence ID" value="VBB68703.1"/>
    <property type="molecule type" value="Genomic_DNA"/>
</dbReference>
<reference evidence="2" key="1">
    <citation type="submission" date="2018-10" db="EMBL/GenBank/DDBJ databases">
        <authorList>
            <person name="Gruber-Vodicka H."/>
            <person name="Jaeckle O."/>
        </authorList>
    </citation>
    <scope>NUCLEOTIDE SEQUENCE</scope>
</reference>
<feature type="domain" description="CobQ/CobB/MinD/ParA nucleotide binding" evidence="1">
    <location>
        <begin position="62"/>
        <end position="175"/>
    </location>
</feature>
<accession>A0A484H7P9</accession>
<gene>
    <name evidence="2" type="ORF">RIEGSTA812A_PEG_176</name>
</gene>
<dbReference type="InterPro" id="IPR050678">
    <property type="entry name" value="DNA_Partitioning_ATPase"/>
</dbReference>
<dbReference type="PANTHER" id="PTHR13696">
    <property type="entry name" value="P-LOOP CONTAINING NUCLEOSIDE TRIPHOSPHATE HYDROLASE"/>
    <property type="match status" value="1"/>
</dbReference>
<dbReference type="SUPFAM" id="SSF52540">
    <property type="entry name" value="P-loop containing nucleoside triphosphate hydrolases"/>
    <property type="match status" value="1"/>
</dbReference>
<dbReference type="Gene3D" id="3.40.50.300">
    <property type="entry name" value="P-loop containing nucleotide triphosphate hydrolases"/>
    <property type="match status" value="1"/>
</dbReference>
<dbReference type="NCBIfam" id="NF041546">
    <property type="entry name" value="ParA_partition"/>
    <property type="match status" value="1"/>
</dbReference>
<dbReference type="InterPro" id="IPR027417">
    <property type="entry name" value="P-loop_NTPase"/>
</dbReference>
<dbReference type="CDD" id="cd02042">
    <property type="entry name" value="ParAB_family"/>
    <property type="match status" value="1"/>
</dbReference>
<evidence type="ECO:0000259" key="1">
    <source>
        <dbReference type="Pfam" id="PF01656"/>
    </source>
</evidence>
<organism evidence="2">
    <name type="scientific">invertebrate metagenome</name>
    <dbReference type="NCBI Taxonomy" id="1711999"/>
    <lineage>
        <taxon>unclassified sequences</taxon>
        <taxon>metagenomes</taxon>
        <taxon>organismal metagenomes</taxon>
    </lineage>
</organism>